<gene>
    <name evidence="3" type="primary">LOC105267919</name>
</gene>
<dbReference type="AlphaFoldDB" id="A0A9R1U350"/>
<dbReference type="RefSeq" id="XP_011305397.1">
    <property type="nucleotide sequence ID" value="XM_011307095.1"/>
</dbReference>
<keyword evidence="1" id="KW-0812">Transmembrane</keyword>
<reference evidence="3" key="1">
    <citation type="submission" date="2025-08" db="UniProtKB">
        <authorList>
            <consortium name="RefSeq"/>
        </authorList>
    </citation>
    <scope>IDENTIFICATION</scope>
    <source>
        <strain evidence="3">USDA-PBARC FA_bdor</strain>
        <tissue evidence="3">Whole organism</tissue>
    </source>
</reference>
<dbReference type="Proteomes" id="UP000694866">
    <property type="component" value="Unplaced"/>
</dbReference>
<dbReference type="SUPFAM" id="SSF53187">
    <property type="entry name" value="Zn-dependent exopeptidases"/>
    <property type="match status" value="1"/>
</dbReference>
<proteinExistence type="predicted"/>
<evidence type="ECO:0000313" key="3">
    <source>
        <dbReference type="RefSeq" id="XP_011305397.1"/>
    </source>
</evidence>
<keyword evidence="2" id="KW-1185">Reference proteome</keyword>
<evidence type="ECO:0000256" key="1">
    <source>
        <dbReference type="SAM" id="Phobius"/>
    </source>
</evidence>
<keyword evidence="1" id="KW-0472">Membrane</keyword>
<keyword evidence="1" id="KW-1133">Transmembrane helix</keyword>
<dbReference type="OrthoDB" id="5841748at2759"/>
<dbReference type="GeneID" id="105267919"/>
<dbReference type="KEGG" id="fas:105267919"/>
<protein>
    <submittedName>
        <fullName evidence="3">Uncharacterized protein</fullName>
    </submittedName>
</protein>
<accession>A0A9R1U350</accession>
<name>A0A9R1U350_9HYME</name>
<dbReference type="Gene3D" id="3.40.630.10">
    <property type="entry name" value="Zn peptidases"/>
    <property type="match status" value="1"/>
</dbReference>
<feature type="transmembrane region" description="Helical" evidence="1">
    <location>
        <begin position="26"/>
        <end position="48"/>
    </location>
</feature>
<sequence>MQRVLSLQAARGFGESSEFVTKRMCFSFLFSIGFLCLLCGFLIGRFAAQRAVDIRAEKEQKLVAGNGLESGEHLLQRTIEKLENRKFDWSADRINGMQGMALQNASKQFLVLNFYSKLWNNGNCLTATIPGAHEKDRYVILTTGGEENIKMVLEIVRDLQELIADNDWKPRRTLMFLLYENSLDECLRLFPDYKKTKIVALLAIDGIPNTGNGYLVSSGSDVVQTTVLASFKDFAGPKTDEITYFPRLKLNIPHSVITFMASPNNTSLKGSHIEQQITSHRKSLVKILISSLWKLSQMNIFQWNPRLMEDTIRTFFFNLTAPHLRPYIEKIQKKLSTITEHGRALNDKIAKILGIRYLEVRMTNDLLKDMERALLCLNDSSQSRTDITLISNSRNDQEISQILAEMLPCLDAGIQILQDMT</sequence>
<evidence type="ECO:0000313" key="2">
    <source>
        <dbReference type="Proteomes" id="UP000694866"/>
    </source>
</evidence>
<organism evidence="2 3">
    <name type="scientific">Fopius arisanus</name>
    <dbReference type="NCBI Taxonomy" id="64838"/>
    <lineage>
        <taxon>Eukaryota</taxon>
        <taxon>Metazoa</taxon>
        <taxon>Ecdysozoa</taxon>
        <taxon>Arthropoda</taxon>
        <taxon>Hexapoda</taxon>
        <taxon>Insecta</taxon>
        <taxon>Pterygota</taxon>
        <taxon>Neoptera</taxon>
        <taxon>Endopterygota</taxon>
        <taxon>Hymenoptera</taxon>
        <taxon>Apocrita</taxon>
        <taxon>Ichneumonoidea</taxon>
        <taxon>Braconidae</taxon>
        <taxon>Opiinae</taxon>
        <taxon>Fopius</taxon>
    </lineage>
</organism>